<dbReference type="RefSeq" id="WP_013269290.1">
    <property type="nucleotide sequence ID" value="NC_014375.1"/>
</dbReference>
<dbReference type="SUPFAM" id="SSF54909">
    <property type="entry name" value="Dimeric alpha+beta barrel"/>
    <property type="match status" value="1"/>
</dbReference>
<dbReference type="NCBIfam" id="TIGR02118">
    <property type="entry name" value="EthD family reductase"/>
    <property type="match status" value="1"/>
</dbReference>
<evidence type="ECO:0000313" key="2">
    <source>
        <dbReference type="EMBL" id="ADL01189.1"/>
    </source>
</evidence>
<protein>
    <submittedName>
        <fullName evidence="2">Ethyl tert-butyl ether degradation EthD</fullName>
    </submittedName>
</protein>
<name>D9QHM3_BRESC</name>
<proteinExistence type="predicted"/>
<dbReference type="eggNOG" id="COG3224">
    <property type="taxonomic scope" value="Bacteria"/>
</dbReference>
<gene>
    <name evidence="2" type="ordered locus">Bresu_1878</name>
</gene>
<dbReference type="InParanoid" id="D9QHM3"/>
<dbReference type="PANTHER" id="PTHR40260">
    <property type="entry name" value="BLR8190 PROTEIN"/>
    <property type="match status" value="1"/>
</dbReference>
<evidence type="ECO:0000259" key="1">
    <source>
        <dbReference type="Pfam" id="PF07110"/>
    </source>
</evidence>
<dbReference type="Pfam" id="PF07110">
    <property type="entry name" value="EthD"/>
    <property type="match status" value="1"/>
</dbReference>
<dbReference type="KEGG" id="bsb:Bresu_1878"/>
<feature type="domain" description="EthD" evidence="1">
    <location>
        <begin position="10"/>
        <end position="89"/>
    </location>
</feature>
<evidence type="ECO:0000313" key="3">
    <source>
        <dbReference type="Proteomes" id="UP000002696"/>
    </source>
</evidence>
<dbReference type="Proteomes" id="UP000002696">
    <property type="component" value="Chromosome"/>
</dbReference>
<dbReference type="InterPro" id="IPR009799">
    <property type="entry name" value="EthD_dom"/>
</dbReference>
<accession>D9QHM3</accession>
<organism evidence="2 3">
    <name type="scientific">Brevundimonas subvibrioides (strain ATCC 15264 / DSM 4735 / LMG 14903 / NBRC 16000 / CB 81)</name>
    <name type="common">Caulobacter subvibrioides</name>
    <dbReference type="NCBI Taxonomy" id="633149"/>
    <lineage>
        <taxon>Bacteria</taxon>
        <taxon>Pseudomonadati</taxon>
        <taxon>Pseudomonadota</taxon>
        <taxon>Alphaproteobacteria</taxon>
        <taxon>Caulobacterales</taxon>
        <taxon>Caulobacteraceae</taxon>
        <taxon>Brevundimonas</taxon>
    </lineage>
</organism>
<dbReference type="InterPro" id="IPR011008">
    <property type="entry name" value="Dimeric_a/b-barrel"/>
</dbReference>
<dbReference type="STRING" id="633149.Bresu_1878"/>
<keyword evidence="3" id="KW-1185">Reference proteome</keyword>
<dbReference type="AlphaFoldDB" id="D9QHM3"/>
<dbReference type="EMBL" id="CP002102">
    <property type="protein sequence ID" value="ADL01189.1"/>
    <property type="molecule type" value="Genomic_DNA"/>
</dbReference>
<reference evidence="3" key="1">
    <citation type="journal article" date="2011" name="J. Bacteriol.">
        <title>Genome sequences of eight morphologically diverse alphaproteobacteria.</title>
        <authorList>
            <consortium name="US DOE Joint Genome Institute"/>
            <person name="Brown P.J."/>
            <person name="Kysela D.T."/>
            <person name="Buechlein A."/>
            <person name="Hemmerich C."/>
            <person name="Brun Y.V."/>
        </authorList>
    </citation>
    <scope>NUCLEOTIDE SEQUENCE [LARGE SCALE GENOMIC DNA]</scope>
    <source>
        <strain evidence="3">ATCC 15264 / DSM 4735 / LMG 14903 / NBRC 16000 / CB 81</strain>
    </source>
</reference>
<dbReference type="GO" id="GO:0016491">
    <property type="term" value="F:oxidoreductase activity"/>
    <property type="evidence" value="ECO:0007669"/>
    <property type="project" value="InterPro"/>
</dbReference>
<dbReference type="OrthoDB" id="5294870at2"/>
<dbReference type="HOGENOM" id="CLU_115019_4_1_5"/>
<dbReference type="BioCyc" id="BSUB633149:G1GM8-1870-MONOMER"/>
<sequence length="102" mass="10764">MAQLVVTYRTPTDPAAFDAHYRDVHAPLARQIPGLRRFDLSDGPVMTPEGPSDIHSIAILTFDSLADLTAAMGSPEGQAAAADVGTFATGGASMQMFETREA</sequence>
<dbReference type="Gene3D" id="3.30.70.100">
    <property type="match status" value="1"/>
</dbReference>
<dbReference type="PANTHER" id="PTHR40260:SF2">
    <property type="entry name" value="BLR8190 PROTEIN"/>
    <property type="match status" value="1"/>
</dbReference>